<feature type="region of interest" description="Disordered" evidence="4">
    <location>
        <begin position="1"/>
        <end position="27"/>
    </location>
</feature>
<protein>
    <submittedName>
        <fullName evidence="5">Uncharacterized protein</fullName>
    </submittedName>
</protein>
<evidence type="ECO:0000256" key="1">
    <source>
        <dbReference type="ARBA" id="ARBA00004123"/>
    </source>
</evidence>
<proteinExistence type="inferred from homology"/>
<feature type="region of interest" description="Disordered" evidence="4">
    <location>
        <begin position="39"/>
        <end position="174"/>
    </location>
</feature>
<dbReference type="PANTHER" id="PTHR13486:SF2">
    <property type="entry name" value="SPLICING FACTOR C9ORF78"/>
    <property type="match status" value="1"/>
</dbReference>
<evidence type="ECO:0000256" key="4">
    <source>
        <dbReference type="SAM" id="MobiDB-lite"/>
    </source>
</evidence>
<dbReference type="InterPro" id="IPR010756">
    <property type="entry name" value="Tls1-like"/>
</dbReference>
<comment type="caution">
    <text evidence="5">The sequence shown here is derived from an EMBL/GenBank/DDBJ whole genome shotgun (WGS) entry which is preliminary data.</text>
</comment>
<feature type="compositionally biased region" description="Low complexity" evidence="4">
    <location>
        <begin position="70"/>
        <end position="80"/>
    </location>
</feature>
<feature type="compositionally biased region" description="Basic residues" evidence="4">
    <location>
        <begin position="158"/>
        <end position="167"/>
    </location>
</feature>
<dbReference type="PANTHER" id="PTHR13486">
    <property type="entry name" value="TELOMERE LENGTH AND SILENCING PROTEIN 1 TLS1 FAMILY MEMBER"/>
    <property type="match status" value="1"/>
</dbReference>
<dbReference type="AlphaFoldDB" id="A0AA39S3Q6"/>
<evidence type="ECO:0000256" key="3">
    <source>
        <dbReference type="ARBA" id="ARBA00023242"/>
    </source>
</evidence>
<feature type="region of interest" description="Disordered" evidence="4">
    <location>
        <begin position="375"/>
        <end position="394"/>
    </location>
</feature>
<dbReference type="GO" id="GO:0005681">
    <property type="term" value="C:spliceosomal complex"/>
    <property type="evidence" value="ECO:0007669"/>
    <property type="project" value="TreeGrafter"/>
</dbReference>
<comment type="similarity">
    <text evidence="2">Belongs to the TLS1 family.</text>
</comment>
<accession>A0AA39S3Q6</accession>
<feature type="compositionally biased region" description="Basic and acidic residues" evidence="4">
    <location>
        <begin position="124"/>
        <end position="149"/>
    </location>
</feature>
<name>A0AA39S3Q6_ACESA</name>
<comment type="subcellular location">
    <subcellularLocation>
        <location evidence="1">Nucleus</location>
    </subcellularLocation>
</comment>
<organism evidence="5 6">
    <name type="scientific">Acer saccharum</name>
    <name type="common">Sugar maple</name>
    <dbReference type="NCBI Taxonomy" id="4024"/>
    <lineage>
        <taxon>Eukaryota</taxon>
        <taxon>Viridiplantae</taxon>
        <taxon>Streptophyta</taxon>
        <taxon>Embryophyta</taxon>
        <taxon>Tracheophyta</taxon>
        <taxon>Spermatophyta</taxon>
        <taxon>Magnoliopsida</taxon>
        <taxon>eudicotyledons</taxon>
        <taxon>Gunneridae</taxon>
        <taxon>Pentapetalae</taxon>
        <taxon>rosids</taxon>
        <taxon>malvids</taxon>
        <taxon>Sapindales</taxon>
        <taxon>Sapindaceae</taxon>
        <taxon>Hippocastanoideae</taxon>
        <taxon>Acereae</taxon>
        <taxon>Acer</taxon>
    </lineage>
</organism>
<dbReference type="Proteomes" id="UP001168877">
    <property type="component" value="Unassembled WGS sequence"/>
</dbReference>
<reference evidence="5" key="1">
    <citation type="journal article" date="2022" name="Plant J.">
        <title>Strategies of tolerance reflected in two North American maple genomes.</title>
        <authorList>
            <person name="McEvoy S.L."/>
            <person name="Sezen U.U."/>
            <person name="Trouern-Trend A."/>
            <person name="McMahon S.M."/>
            <person name="Schaberg P.G."/>
            <person name="Yang J."/>
            <person name="Wegrzyn J.L."/>
            <person name="Swenson N.G."/>
        </authorList>
    </citation>
    <scope>NUCLEOTIDE SEQUENCE</scope>
    <source>
        <strain evidence="5">NS2018</strain>
    </source>
</reference>
<dbReference type="EMBL" id="JAUESC010000382">
    <property type="protein sequence ID" value="KAK0587962.1"/>
    <property type="molecule type" value="Genomic_DNA"/>
</dbReference>
<dbReference type="GO" id="GO:0000398">
    <property type="term" value="P:mRNA splicing, via spliceosome"/>
    <property type="evidence" value="ECO:0007669"/>
    <property type="project" value="TreeGrafter"/>
</dbReference>
<reference evidence="5" key="2">
    <citation type="submission" date="2023-06" db="EMBL/GenBank/DDBJ databases">
        <authorList>
            <person name="Swenson N.G."/>
            <person name="Wegrzyn J.L."/>
            <person name="Mcevoy S.L."/>
        </authorList>
    </citation>
    <scope>NUCLEOTIDE SEQUENCE</scope>
    <source>
        <strain evidence="5">NS2018</strain>
        <tissue evidence="5">Leaf</tissue>
    </source>
</reference>
<keyword evidence="3" id="KW-0539">Nucleus</keyword>
<sequence length="445" mass="49022">MGSRTSVRCRTHHPTSHPTHPTQPPTQPLTQQLIQLSQPTQLRSKIGGRCSDDGDGTPDVQRRRRRDAGRAATTATGRRTCSNDGDVDAGRARTTATGFQPSSSAHHHHSLQLLGGSSRRRRRCSSDDGDGKSRREAGGCGGGERRRTAETLSPSSLHVRRRRRRRCCTSGVPSPSSLHVRRPVSVVAAPAADLGSQLCWLAELDELLSWWLSWMSWVAELDDVSNFNWLRCNTQHMLSVAPGAEKIRLVLEEVKFLQKQRERKSGIPALTTALLSGAAAGGGEGGLTKVKKWNSEESSTQWTTGIAEIQLPKEYKLKNIEETEAANKLLQEKRLMGRTKSEFSIPSSYSADYFQRSRDYAEKLRRNILSCTKTGLQDNGAGPKGPTDNSSDAAGNRQAVTDQFMLERFCQSGCAKIYEERSFPKGITVQQISENTWVAVSLVGL</sequence>
<dbReference type="Pfam" id="PF07052">
    <property type="entry name" value="Hep_59"/>
    <property type="match status" value="1"/>
</dbReference>
<keyword evidence="6" id="KW-1185">Reference proteome</keyword>
<evidence type="ECO:0000313" key="5">
    <source>
        <dbReference type="EMBL" id="KAK0587962.1"/>
    </source>
</evidence>
<evidence type="ECO:0000313" key="6">
    <source>
        <dbReference type="Proteomes" id="UP001168877"/>
    </source>
</evidence>
<evidence type="ECO:0000256" key="2">
    <source>
        <dbReference type="ARBA" id="ARBA00007643"/>
    </source>
</evidence>
<gene>
    <name evidence="5" type="ORF">LWI29_031999</name>
</gene>